<evidence type="ECO:0000256" key="4">
    <source>
        <dbReference type="ARBA" id="ARBA00023239"/>
    </source>
</evidence>
<organism evidence="6 7">
    <name type="scientific">Streptosporangium fragile</name>
    <dbReference type="NCBI Taxonomy" id="46186"/>
    <lineage>
        <taxon>Bacteria</taxon>
        <taxon>Bacillati</taxon>
        <taxon>Actinomycetota</taxon>
        <taxon>Actinomycetes</taxon>
        <taxon>Streptosporangiales</taxon>
        <taxon>Streptosporangiaceae</taxon>
        <taxon>Streptosporangium</taxon>
    </lineage>
</organism>
<keyword evidence="3" id="KW-0663">Pyridoxal phosphate</keyword>
<reference evidence="6 7" key="1">
    <citation type="journal article" date="2019" name="Int. J. Syst. Evol. Microbiol.">
        <title>The Global Catalogue of Microorganisms (GCM) 10K type strain sequencing project: providing services to taxonomists for standard genome sequencing and annotation.</title>
        <authorList>
            <consortium name="The Broad Institute Genomics Platform"/>
            <consortium name="The Broad Institute Genome Sequencing Center for Infectious Disease"/>
            <person name="Wu L."/>
            <person name="Ma J."/>
        </authorList>
    </citation>
    <scope>NUCLEOTIDE SEQUENCE [LARGE SCALE GENOMIC DNA]</scope>
    <source>
        <strain evidence="6 7">JCM 6242</strain>
    </source>
</reference>
<dbReference type="Proteomes" id="UP001500831">
    <property type="component" value="Unassembled WGS sequence"/>
</dbReference>
<accession>A0ABN3W1E4</accession>
<sequence length="475" mass="52364">MSDRRGQVSWEHVPEPYRAKVIESIRLPSKAEREARLREAGYNPFYLKSQDIYVDLLTDSGTGAMSDAQWAALMLGDETYAGSRSYDVFERTVRDITGYEHVVPVHQGRAGEHLVMESLVKPGDIVLSNTLFDTTRTHVEQRGGLPVDLLADIAWDYDHPHPFKGNFDLDKLRAALEHHRGRVAAVVATVVNNLAYASPVSLDNMRSVRELARRFGVPVYIDAARFAENAWLVTQRQDDQRGRPVADVAREFFSLADGCWMSAKKDGLVNIGGFVAVSDEHLADECRQRLVLYEGFPTYGGLAGRDLQALSVGLREGLESDYLRHRTAQVEYLHDGLRDAGVTVCTPPGGSGVYVDVAALYPHLSPEDNPGITVTADLYLQGGVRMSAGVFELTTVNPATGNLVKRDFSCARLALPRRVYGRAHLDHVIGTMRKVLDGAGGAPAYKRVSSPRVLAHFFARYEPVPPGTGSRHSVP</sequence>
<protein>
    <submittedName>
        <fullName evidence="6">Tyrosine phenol-lyase</fullName>
    </submittedName>
</protein>
<feature type="domain" description="Aromatic amino acid beta-eliminating lyase/threonine aldolase" evidence="5">
    <location>
        <begin position="55"/>
        <end position="428"/>
    </location>
</feature>
<evidence type="ECO:0000313" key="6">
    <source>
        <dbReference type="EMBL" id="GAA2879354.1"/>
    </source>
</evidence>
<dbReference type="InterPro" id="IPR011166">
    <property type="entry name" value="Beta-eliminating_lyase"/>
</dbReference>
<gene>
    <name evidence="6" type="ORF">GCM10010517_41620</name>
</gene>
<dbReference type="RefSeq" id="WP_344973959.1">
    <property type="nucleotide sequence ID" value="NZ_BAAAVI010000029.1"/>
</dbReference>
<dbReference type="InterPro" id="IPR015422">
    <property type="entry name" value="PyrdxlP-dep_Trfase_small"/>
</dbReference>
<dbReference type="PANTHER" id="PTHR32325">
    <property type="entry name" value="BETA-ELIMINATING LYASE-LIKE PROTEIN-RELATED"/>
    <property type="match status" value="1"/>
</dbReference>
<dbReference type="NCBIfam" id="NF009709">
    <property type="entry name" value="PRK13238.1"/>
    <property type="match status" value="1"/>
</dbReference>
<dbReference type="SUPFAM" id="SSF53383">
    <property type="entry name" value="PLP-dependent transferases"/>
    <property type="match status" value="1"/>
</dbReference>
<dbReference type="Gene3D" id="3.90.1150.10">
    <property type="entry name" value="Aspartate Aminotransferase, domain 1"/>
    <property type="match status" value="1"/>
</dbReference>
<evidence type="ECO:0000256" key="2">
    <source>
        <dbReference type="ARBA" id="ARBA00009721"/>
    </source>
</evidence>
<dbReference type="EMBL" id="BAAAVI010000029">
    <property type="protein sequence ID" value="GAA2879354.1"/>
    <property type="molecule type" value="Genomic_DNA"/>
</dbReference>
<proteinExistence type="inferred from homology"/>
<comment type="cofactor">
    <cofactor evidence="1">
        <name>pyridoxal 5'-phosphate</name>
        <dbReference type="ChEBI" id="CHEBI:597326"/>
    </cofactor>
</comment>
<keyword evidence="7" id="KW-1185">Reference proteome</keyword>
<dbReference type="InterPro" id="IPR015424">
    <property type="entry name" value="PyrdxlP-dep_Trfase"/>
</dbReference>
<comment type="caution">
    <text evidence="6">The sequence shown here is derived from an EMBL/GenBank/DDBJ whole genome shotgun (WGS) entry which is preliminary data.</text>
</comment>
<dbReference type="PIRSF" id="PIRSF001386">
    <property type="entry name" value="Trpase"/>
    <property type="match status" value="1"/>
</dbReference>
<dbReference type="PANTHER" id="PTHR32325:SF4">
    <property type="entry name" value="TRYPTOPHANASE"/>
    <property type="match status" value="1"/>
</dbReference>
<evidence type="ECO:0000259" key="5">
    <source>
        <dbReference type="Pfam" id="PF01212"/>
    </source>
</evidence>
<comment type="similarity">
    <text evidence="2">Belongs to the beta-eliminating lyase family.</text>
</comment>
<dbReference type="Pfam" id="PF01212">
    <property type="entry name" value="Beta_elim_lyase"/>
    <property type="match status" value="1"/>
</dbReference>
<evidence type="ECO:0000256" key="3">
    <source>
        <dbReference type="ARBA" id="ARBA00022898"/>
    </source>
</evidence>
<name>A0ABN3W1E4_9ACTN</name>
<evidence type="ECO:0000313" key="7">
    <source>
        <dbReference type="Proteomes" id="UP001500831"/>
    </source>
</evidence>
<dbReference type="InterPro" id="IPR001597">
    <property type="entry name" value="ArAA_b-elim_lyase/Thr_aldolase"/>
</dbReference>
<dbReference type="InterPro" id="IPR015421">
    <property type="entry name" value="PyrdxlP-dep_Trfase_major"/>
</dbReference>
<keyword evidence="4" id="KW-0456">Lyase</keyword>
<evidence type="ECO:0000256" key="1">
    <source>
        <dbReference type="ARBA" id="ARBA00001933"/>
    </source>
</evidence>
<dbReference type="Gene3D" id="3.40.640.10">
    <property type="entry name" value="Type I PLP-dependent aspartate aminotransferase-like (Major domain)"/>
    <property type="match status" value="1"/>
</dbReference>